<feature type="region of interest" description="Disordered" evidence="1">
    <location>
        <begin position="210"/>
        <end position="229"/>
    </location>
</feature>
<protein>
    <recommendedName>
        <fullName evidence="5">LSM domain-containing protein</fullName>
    </recommendedName>
</protein>
<accession>A0A448ZCE6</accession>
<evidence type="ECO:0000256" key="1">
    <source>
        <dbReference type="SAM" id="MobiDB-lite"/>
    </source>
</evidence>
<proteinExistence type="predicted"/>
<feature type="chain" id="PRO_5019076753" description="LSM domain-containing protein" evidence="2">
    <location>
        <begin position="22"/>
        <end position="468"/>
    </location>
</feature>
<keyword evidence="2" id="KW-0732">Signal</keyword>
<gene>
    <name evidence="3" type="ORF">PSNMU_V1.4_AUG-EV-PASAV3_0065470</name>
</gene>
<dbReference type="SUPFAM" id="SSF74942">
    <property type="entry name" value="YhbC-like, C-terminal domain"/>
    <property type="match status" value="1"/>
</dbReference>
<name>A0A448ZCE6_9STRA</name>
<feature type="region of interest" description="Disordered" evidence="1">
    <location>
        <begin position="431"/>
        <end position="468"/>
    </location>
</feature>
<reference evidence="3 4" key="1">
    <citation type="submission" date="2019-01" db="EMBL/GenBank/DDBJ databases">
        <authorList>
            <person name="Ferrante I. M."/>
        </authorList>
    </citation>
    <scope>NUCLEOTIDE SEQUENCE [LARGE SCALE GENOMIC DNA]</scope>
    <source>
        <strain evidence="3 4">B856</strain>
    </source>
</reference>
<feature type="region of interest" description="Disordered" evidence="1">
    <location>
        <begin position="46"/>
        <end position="66"/>
    </location>
</feature>
<dbReference type="OrthoDB" id="44069at2759"/>
<feature type="signal peptide" evidence="2">
    <location>
        <begin position="1"/>
        <end position="21"/>
    </location>
</feature>
<dbReference type="Proteomes" id="UP000291116">
    <property type="component" value="Unassembled WGS sequence"/>
</dbReference>
<evidence type="ECO:0000256" key="2">
    <source>
        <dbReference type="SAM" id="SignalP"/>
    </source>
</evidence>
<dbReference type="EMBL" id="CAACVS010000230">
    <property type="protein sequence ID" value="VEU39691.1"/>
    <property type="molecule type" value="Genomic_DNA"/>
</dbReference>
<dbReference type="InterPro" id="IPR036847">
    <property type="entry name" value="RimP_C_sf"/>
</dbReference>
<evidence type="ECO:0000313" key="3">
    <source>
        <dbReference type="EMBL" id="VEU39691.1"/>
    </source>
</evidence>
<sequence>MVTTHAVHLATLLFVAVAVDCFSPGWITNSRTETPGSNTRTTLLQAERKPSRVSDPSGPTVEMEPEEFEEVDYDSLPEAKFDDSNIPIPSQPWRRGELAGCDAPIDAEWRKEAEKMIEMGVQISGGTYIDTTWYLTSVVITIGMDFQEMKMDLLREGGPEIKVDTATKPIYYDPDDPEPEDIWFEEDEETPIFERDPDAEDAIANRTYAKADPKEGEADTPESLGMDPEGDAPLYVDKEFREDLALRANELRMLRDTKTDDPVDWDDMFWFDKSGPHKKYYGEKVNTAALSTIAGTILDALNEREDELQVLARHEVVMASPSNPRSIDTQKKFDAAIGRRVAVRTHDPWESNRSLYGVLVDRNALDVYINQKGRLVTIPNNFVSGVELMLSDEEEDELEAEEELLELDDELSEEESHSELMKRRLAEFEAELEEVMAEEYDEEDDDDADTEDDSGGEDDDDDVIEEEN</sequence>
<evidence type="ECO:0000313" key="4">
    <source>
        <dbReference type="Proteomes" id="UP000291116"/>
    </source>
</evidence>
<evidence type="ECO:0008006" key="5">
    <source>
        <dbReference type="Google" id="ProtNLM"/>
    </source>
</evidence>
<dbReference type="AlphaFoldDB" id="A0A448ZCE6"/>
<organism evidence="3 4">
    <name type="scientific">Pseudo-nitzschia multistriata</name>
    <dbReference type="NCBI Taxonomy" id="183589"/>
    <lineage>
        <taxon>Eukaryota</taxon>
        <taxon>Sar</taxon>
        <taxon>Stramenopiles</taxon>
        <taxon>Ochrophyta</taxon>
        <taxon>Bacillariophyta</taxon>
        <taxon>Bacillariophyceae</taxon>
        <taxon>Bacillariophycidae</taxon>
        <taxon>Bacillariales</taxon>
        <taxon>Bacillariaceae</taxon>
        <taxon>Pseudo-nitzschia</taxon>
    </lineage>
</organism>
<keyword evidence="4" id="KW-1185">Reference proteome</keyword>